<evidence type="ECO:0000313" key="4">
    <source>
        <dbReference type="Proteomes" id="UP001189429"/>
    </source>
</evidence>
<comment type="caution">
    <text evidence="3">The sequence shown here is derived from an EMBL/GenBank/DDBJ whole genome shotgun (WGS) entry which is preliminary data.</text>
</comment>
<accession>A0ABN9VEG3</accession>
<dbReference type="PANTHER" id="PTHR47936:SF1">
    <property type="entry name" value="PENTATRICOPEPTIDE REPEAT-CONTAINING PROTEIN GUN1, CHLOROPLASTIC"/>
    <property type="match status" value="1"/>
</dbReference>
<proteinExistence type="predicted"/>
<evidence type="ECO:0000313" key="3">
    <source>
        <dbReference type="EMBL" id="CAK0871384.1"/>
    </source>
</evidence>
<evidence type="ECO:0008006" key="5">
    <source>
        <dbReference type="Google" id="ProtNLM"/>
    </source>
</evidence>
<dbReference type="InterPro" id="IPR002885">
    <property type="entry name" value="PPR_rpt"/>
</dbReference>
<dbReference type="EMBL" id="CAUYUJ010017063">
    <property type="protein sequence ID" value="CAK0871384.1"/>
    <property type="molecule type" value="Genomic_DNA"/>
</dbReference>
<protein>
    <recommendedName>
        <fullName evidence="5">Pentatricopeptide repeat-containing protein, chloroplastic</fullName>
    </recommendedName>
</protein>
<dbReference type="PROSITE" id="PS51375">
    <property type="entry name" value="PPR"/>
    <property type="match status" value="1"/>
</dbReference>
<dbReference type="PANTHER" id="PTHR47936">
    <property type="entry name" value="PPR_LONG DOMAIN-CONTAINING PROTEIN"/>
    <property type="match status" value="1"/>
</dbReference>
<dbReference type="InterPro" id="IPR011990">
    <property type="entry name" value="TPR-like_helical_dom_sf"/>
</dbReference>
<dbReference type="Gene3D" id="1.25.40.10">
    <property type="entry name" value="Tetratricopeptide repeat domain"/>
    <property type="match status" value="1"/>
</dbReference>
<keyword evidence="1" id="KW-0677">Repeat</keyword>
<gene>
    <name evidence="3" type="ORF">PCOR1329_LOCUS57239</name>
</gene>
<dbReference type="NCBIfam" id="TIGR00756">
    <property type="entry name" value="PPR"/>
    <property type="match status" value="1"/>
</dbReference>
<dbReference type="Pfam" id="PF01535">
    <property type="entry name" value="PPR"/>
    <property type="match status" value="2"/>
</dbReference>
<name>A0ABN9VEG3_9DINO</name>
<reference evidence="3" key="1">
    <citation type="submission" date="2023-10" db="EMBL/GenBank/DDBJ databases">
        <authorList>
            <person name="Chen Y."/>
            <person name="Shah S."/>
            <person name="Dougan E. K."/>
            <person name="Thang M."/>
            <person name="Chan C."/>
        </authorList>
    </citation>
    <scope>NUCLEOTIDE SEQUENCE [LARGE SCALE GENOMIC DNA]</scope>
</reference>
<feature type="repeat" description="PPR" evidence="2">
    <location>
        <begin position="150"/>
        <end position="184"/>
    </location>
</feature>
<evidence type="ECO:0000256" key="2">
    <source>
        <dbReference type="PROSITE-ProRule" id="PRU00708"/>
    </source>
</evidence>
<organism evidence="3 4">
    <name type="scientific">Prorocentrum cordatum</name>
    <dbReference type="NCBI Taxonomy" id="2364126"/>
    <lineage>
        <taxon>Eukaryota</taxon>
        <taxon>Sar</taxon>
        <taxon>Alveolata</taxon>
        <taxon>Dinophyceae</taxon>
        <taxon>Prorocentrales</taxon>
        <taxon>Prorocentraceae</taxon>
        <taxon>Prorocentrum</taxon>
    </lineage>
</organism>
<sequence length="195" mass="21160">MWEAKLELDTVSCNAGISACGKGEQWQRTLALLSEMWDTILKPDSATALGSARAGSASSGSGLWRCSARCGRQSWSLTLQLQCWNQRVRERTTVAAGFGAAQRDVGGEIGAQRFFFFSYSAGISACGKGGQWQRALALLGEMWEEKLELDGVSCSAGISACEKGRQWQRALALLSKMWEAKLEPEVFYTSATTLG</sequence>
<dbReference type="Proteomes" id="UP001189429">
    <property type="component" value="Unassembled WGS sequence"/>
</dbReference>
<dbReference type="PROSITE" id="PS51257">
    <property type="entry name" value="PROKAR_LIPOPROTEIN"/>
    <property type="match status" value="1"/>
</dbReference>
<keyword evidence="4" id="KW-1185">Reference proteome</keyword>
<evidence type="ECO:0000256" key="1">
    <source>
        <dbReference type="ARBA" id="ARBA00022737"/>
    </source>
</evidence>